<dbReference type="EMBL" id="CAKOGP040000280">
    <property type="protein sequence ID" value="CAJ1933549.1"/>
    <property type="molecule type" value="Genomic_DNA"/>
</dbReference>
<comment type="caution">
    <text evidence="3">The sequence shown here is derived from an EMBL/GenBank/DDBJ whole genome shotgun (WGS) entry which is preliminary data.</text>
</comment>
<feature type="transmembrane region" description="Helical" evidence="2">
    <location>
        <begin position="265"/>
        <end position="286"/>
    </location>
</feature>
<evidence type="ECO:0000313" key="3">
    <source>
        <dbReference type="EMBL" id="CAJ1933549.1"/>
    </source>
</evidence>
<keyword evidence="4" id="KW-1185">Reference proteome</keyword>
<proteinExistence type="predicted"/>
<feature type="region of interest" description="Disordered" evidence="1">
    <location>
        <begin position="317"/>
        <end position="338"/>
    </location>
</feature>
<keyword evidence="2" id="KW-0812">Transmembrane</keyword>
<reference evidence="3" key="1">
    <citation type="submission" date="2023-08" db="EMBL/GenBank/DDBJ databases">
        <authorList>
            <person name="Audoor S."/>
            <person name="Bilcke G."/>
        </authorList>
    </citation>
    <scope>NUCLEOTIDE SEQUENCE</scope>
</reference>
<protein>
    <submittedName>
        <fullName evidence="3">Uncharacterized protein</fullName>
    </submittedName>
</protein>
<dbReference type="Proteomes" id="UP001295423">
    <property type="component" value="Unassembled WGS sequence"/>
</dbReference>
<evidence type="ECO:0000256" key="1">
    <source>
        <dbReference type="SAM" id="MobiDB-lite"/>
    </source>
</evidence>
<keyword evidence="2" id="KW-0472">Membrane</keyword>
<keyword evidence="2" id="KW-1133">Transmembrane helix</keyword>
<name>A0AAD2CQG1_9STRA</name>
<sequence>MVSSAPMKNSVILSYLSRTSFLLLLLLLPQHVRAVSRLRLTGLRVGLAPASRGLTNEESYLLRDTVQIILEDMLLRNSPNRRTPNDWPDISSIGLERILENSVSSDGILTLTVDGLVYFSFSDNASPTNDEFSTYIEEELLTPSLLLEAITSTSIDDDFPFQNFTRVALWENFYNVPSSAPTTLPTLSPTVLQTTLSPTVLQTTLSPTTLQTTPQTTISPTTLQTTVQNTLLPTVAPPLNKAPEPTGQLDDFVEDVPENDDDEEIIIGAAIAGGIAIFLALVVFLCQRHTRPLQRVSEGSIPPAVPTKTNNIATDKTVRSDEESNIQKSKGGEVRSGQGMFNSVVDTTLDMDAMSDESFGDYTFDDDLGFEGAAKIQPDIVAPQRQDSFGHRVYNIQKDMMESSAISKAVTAKQPKSLLGLPPTPATDDNCILEPTDVSAARLAEAGSFSRQSSRLSDSGRRSLVPKHIENVWGQERKTAEIASVDGDSEYSGWDPDDASTIESQDVFLNSNVPDPAGQSLLHQSVRFESYKMQRLRTPENEDKKSSFFW</sequence>
<organism evidence="3 4">
    <name type="scientific">Cylindrotheca closterium</name>
    <dbReference type="NCBI Taxonomy" id="2856"/>
    <lineage>
        <taxon>Eukaryota</taxon>
        <taxon>Sar</taxon>
        <taxon>Stramenopiles</taxon>
        <taxon>Ochrophyta</taxon>
        <taxon>Bacillariophyta</taxon>
        <taxon>Bacillariophyceae</taxon>
        <taxon>Bacillariophycidae</taxon>
        <taxon>Bacillariales</taxon>
        <taxon>Bacillariaceae</taxon>
        <taxon>Cylindrotheca</taxon>
    </lineage>
</organism>
<dbReference type="AlphaFoldDB" id="A0AAD2CQG1"/>
<evidence type="ECO:0000256" key="2">
    <source>
        <dbReference type="SAM" id="Phobius"/>
    </source>
</evidence>
<gene>
    <name evidence="3" type="ORF">CYCCA115_LOCUS3355</name>
</gene>
<evidence type="ECO:0000313" key="4">
    <source>
        <dbReference type="Proteomes" id="UP001295423"/>
    </source>
</evidence>
<accession>A0AAD2CQG1</accession>